<accession>A0AA41G0C4</accession>
<dbReference type="SMART" id="SM00046">
    <property type="entry name" value="DAGKc"/>
    <property type="match status" value="1"/>
</dbReference>
<keyword evidence="7" id="KW-1185">Reference proteome</keyword>
<dbReference type="InterPro" id="IPR001206">
    <property type="entry name" value="Diacylglycerol_kinase_cat_dom"/>
</dbReference>
<dbReference type="NCBIfam" id="TIGR00147">
    <property type="entry name" value="YegS/Rv2252/BmrU family lipid kinase"/>
    <property type="match status" value="1"/>
</dbReference>
<feature type="domain" description="DAGKc" evidence="5">
    <location>
        <begin position="8"/>
        <end position="136"/>
    </location>
</feature>
<dbReference type="InterPro" id="IPR005218">
    <property type="entry name" value="Diacylglycerol/lipid_kinase"/>
</dbReference>
<name>A0AA41G0C4_9EURY</name>
<sequence>MVNESGSETSAESVVVLNPVSGDGTHVDPVREQSAVRGYGVRETESAGDTASLTKEAIDAGATEILAAGGDGTVNGVVSGVVEADALDAVTVGVLPCGTGNDFAENVGISDIEQGFDAVETGERRRIDLGFADEAPFVNSCVGGLTAESSAETDPDLKDRFGSLAYVITTLKTIPSFDGIRMTVTLSDEADGPSVWSGSAIAVLIGNARRFPPGGSTAANVEDGRFDVTVVEGDGSMGLLETGTVERLFTQDTERTHRFRVPSLDVEVHADESAAFSLDGEVVERTALSVRARQQALDVAVGPGYDPDPAGAGK</sequence>
<dbReference type="RefSeq" id="WP_162413111.1">
    <property type="nucleotide sequence ID" value="NZ_JAHQXE010000002.1"/>
</dbReference>
<dbReference type="GO" id="GO:0008654">
    <property type="term" value="P:phospholipid biosynthetic process"/>
    <property type="evidence" value="ECO:0007669"/>
    <property type="project" value="InterPro"/>
</dbReference>
<evidence type="ECO:0000313" key="6">
    <source>
        <dbReference type="EMBL" id="MBV0901926.1"/>
    </source>
</evidence>
<evidence type="ECO:0000256" key="4">
    <source>
        <dbReference type="ARBA" id="ARBA00022840"/>
    </source>
</evidence>
<dbReference type="Gene3D" id="2.60.200.40">
    <property type="match status" value="1"/>
</dbReference>
<dbReference type="Gene3D" id="3.40.50.10330">
    <property type="entry name" value="Probable inorganic polyphosphate/atp-NAD kinase, domain 1"/>
    <property type="match status" value="1"/>
</dbReference>
<protein>
    <submittedName>
        <fullName evidence="6">YegS/Rv2252/BmrU family lipid kinase</fullName>
    </submittedName>
</protein>
<keyword evidence="2" id="KW-0547">Nucleotide-binding</keyword>
<dbReference type="Proteomes" id="UP001166304">
    <property type="component" value="Unassembled WGS sequence"/>
</dbReference>
<dbReference type="AlphaFoldDB" id="A0AA41G0C4"/>
<keyword evidence="1" id="KW-0808">Transferase</keyword>
<dbReference type="EMBL" id="JAHQXE010000002">
    <property type="protein sequence ID" value="MBV0901926.1"/>
    <property type="molecule type" value="Genomic_DNA"/>
</dbReference>
<evidence type="ECO:0000313" key="7">
    <source>
        <dbReference type="Proteomes" id="UP001166304"/>
    </source>
</evidence>
<organism evidence="6 7">
    <name type="scientific">Haloarcula salina</name>
    <dbReference type="NCBI Taxonomy" id="1429914"/>
    <lineage>
        <taxon>Archaea</taxon>
        <taxon>Methanobacteriati</taxon>
        <taxon>Methanobacteriota</taxon>
        <taxon>Stenosarchaea group</taxon>
        <taxon>Halobacteria</taxon>
        <taxon>Halobacteriales</taxon>
        <taxon>Haloarculaceae</taxon>
        <taxon>Haloarcula</taxon>
    </lineage>
</organism>
<dbReference type="InterPro" id="IPR045540">
    <property type="entry name" value="YegS/DAGK_C"/>
</dbReference>
<evidence type="ECO:0000259" key="5">
    <source>
        <dbReference type="PROSITE" id="PS50146"/>
    </source>
</evidence>
<keyword evidence="4" id="KW-0067">ATP-binding</keyword>
<gene>
    <name evidence="6" type="ORF">KTS37_09010</name>
</gene>
<dbReference type="SUPFAM" id="SSF111331">
    <property type="entry name" value="NAD kinase/diacylglycerol kinase-like"/>
    <property type="match status" value="1"/>
</dbReference>
<dbReference type="PANTHER" id="PTHR12358">
    <property type="entry name" value="SPHINGOSINE KINASE"/>
    <property type="match status" value="1"/>
</dbReference>
<keyword evidence="3 6" id="KW-0418">Kinase</keyword>
<dbReference type="PANTHER" id="PTHR12358:SF54">
    <property type="entry name" value="SPHINGOSINE KINASE RELATED PROTEIN"/>
    <property type="match status" value="1"/>
</dbReference>
<dbReference type="InterPro" id="IPR017438">
    <property type="entry name" value="ATP-NAD_kinase_N"/>
</dbReference>
<evidence type="ECO:0000256" key="3">
    <source>
        <dbReference type="ARBA" id="ARBA00022777"/>
    </source>
</evidence>
<comment type="caution">
    <text evidence="6">The sequence shown here is derived from an EMBL/GenBank/DDBJ whole genome shotgun (WGS) entry which is preliminary data.</text>
</comment>
<dbReference type="Pfam" id="PF00781">
    <property type="entry name" value="DAGK_cat"/>
    <property type="match status" value="1"/>
</dbReference>
<proteinExistence type="predicted"/>
<evidence type="ECO:0000256" key="2">
    <source>
        <dbReference type="ARBA" id="ARBA00022741"/>
    </source>
</evidence>
<dbReference type="InterPro" id="IPR016064">
    <property type="entry name" value="NAD/diacylglycerol_kinase_sf"/>
</dbReference>
<evidence type="ECO:0000256" key="1">
    <source>
        <dbReference type="ARBA" id="ARBA00022679"/>
    </source>
</evidence>
<dbReference type="InterPro" id="IPR050187">
    <property type="entry name" value="Lipid_Phosphate_FormReg"/>
</dbReference>
<dbReference type="Pfam" id="PF19279">
    <property type="entry name" value="YegS_C"/>
    <property type="match status" value="1"/>
</dbReference>
<reference evidence="6" key="1">
    <citation type="submission" date="2021-06" db="EMBL/GenBank/DDBJ databases">
        <title>New haloarchaea isolates fom saline soil.</title>
        <authorList>
            <person name="Duran-Viseras A."/>
            <person name="Sanchez-Porro C.S."/>
            <person name="Ventosa A."/>
        </authorList>
    </citation>
    <scope>NUCLEOTIDE SEQUENCE</scope>
    <source>
        <strain evidence="6">JCM 18369</strain>
    </source>
</reference>
<dbReference type="PROSITE" id="PS50146">
    <property type="entry name" value="DAGK"/>
    <property type="match status" value="1"/>
</dbReference>
<dbReference type="GO" id="GO:0016301">
    <property type="term" value="F:kinase activity"/>
    <property type="evidence" value="ECO:0007669"/>
    <property type="project" value="UniProtKB-KW"/>
</dbReference>
<dbReference type="GO" id="GO:0005524">
    <property type="term" value="F:ATP binding"/>
    <property type="evidence" value="ECO:0007669"/>
    <property type="project" value="UniProtKB-KW"/>
</dbReference>